<name>A0A1I3P9Z9_9BACL</name>
<evidence type="ECO:0000313" key="6">
    <source>
        <dbReference type="EMBL" id="SFJ18345.1"/>
    </source>
</evidence>
<protein>
    <submittedName>
        <fullName evidence="6">ABC-2 type transport system ATP-binding protein</fullName>
    </submittedName>
</protein>
<evidence type="ECO:0000256" key="3">
    <source>
        <dbReference type="ARBA" id="ARBA00022741"/>
    </source>
</evidence>
<dbReference type="PANTHER" id="PTHR43335:SF3">
    <property type="entry name" value="ABC TRANSPORTER"/>
    <property type="match status" value="1"/>
</dbReference>
<dbReference type="PROSITE" id="PS50893">
    <property type="entry name" value="ABC_TRANSPORTER_2"/>
    <property type="match status" value="1"/>
</dbReference>
<organism evidence="6 7">
    <name type="scientific">Brevibacillus centrosporus</name>
    <dbReference type="NCBI Taxonomy" id="54910"/>
    <lineage>
        <taxon>Bacteria</taxon>
        <taxon>Bacillati</taxon>
        <taxon>Bacillota</taxon>
        <taxon>Bacilli</taxon>
        <taxon>Bacillales</taxon>
        <taxon>Paenibacillaceae</taxon>
        <taxon>Brevibacillus</taxon>
    </lineage>
</organism>
<gene>
    <name evidence="6" type="ORF">SAMN05518846_102304</name>
</gene>
<evidence type="ECO:0000256" key="2">
    <source>
        <dbReference type="ARBA" id="ARBA00022448"/>
    </source>
</evidence>
<accession>A0A1I3P9Z9</accession>
<dbReference type="GO" id="GO:0005524">
    <property type="term" value="F:ATP binding"/>
    <property type="evidence" value="ECO:0007669"/>
    <property type="project" value="UniProtKB-KW"/>
</dbReference>
<comment type="similarity">
    <text evidence="1">Belongs to the ABC transporter superfamily.</text>
</comment>
<sequence>MVIEMVHISKRYGQLHALTDLNFSVKQGTVYGFIGPNGAGKSTAMLILSTLLEQSEGEAFVCGENVRKNPKAVRQSLGYMPDFFGVYDNLTAVEYLEFYAGAFKIPARKRPALVADLLELVNLSHKADAYVDSLSRGMQQRLSLARSLVHDPSVLILDEPASGLDPRARIELREIIKQLRGMGKTILISSHILPELAELCDEIGVIEQGRMIASGPVRDISQRNRSRKQMILRTLSEEELATRILDECPFVSQLNEYVEEFRFRFDGTEQQKAGLLHELIAAGVDVVFYGDAKENLEDVFLAITEGVGG</sequence>
<dbReference type="SUPFAM" id="SSF52540">
    <property type="entry name" value="P-loop containing nucleoside triphosphate hydrolases"/>
    <property type="match status" value="1"/>
</dbReference>
<keyword evidence="2" id="KW-0813">Transport</keyword>
<proteinExistence type="inferred from homology"/>
<dbReference type="PANTHER" id="PTHR43335">
    <property type="entry name" value="ABC TRANSPORTER, ATP-BINDING PROTEIN"/>
    <property type="match status" value="1"/>
</dbReference>
<dbReference type="STRING" id="1884381.SAMN05518846_102304"/>
<dbReference type="Pfam" id="PF00005">
    <property type="entry name" value="ABC_tran"/>
    <property type="match status" value="1"/>
</dbReference>
<evidence type="ECO:0000256" key="1">
    <source>
        <dbReference type="ARBA" id="ARBA00005417"/>
    </source>
</evidence>
<dbReference type="InterPro" id="IPR003439">
    <property type="entry name" value="ABC_transporter-like_ATP-bd"/>
</dbReference>
<reference evidence="7" key="1">
    <citation type="submission" date="2016-10" db="EMBL/GenBank/DDBJ databases">
        <authorList>
            <person name="Varghese N."/>
            <person name="Submissions S."/>
        </authorList>
    </citation>
    <scope>NUCLEOTIDE SEQUENCE [LARGE SCALE GENOMIC DNA]</scope>
    <source>
        <strain evidence="7">OK042</strain>
    </source>
</reference>
<dbReference type="InterPro" id="IPR027417">
    <property type="entry name" value="P-loop_NTPase"/>
</dbReference>
<keyword evidence="4 6" id="KW-0067">ATP-binding</keyword>
<dbReference type="Proteomes" id="UP000198915">
    <property type="component" value="Unassembled WGS sequence"/>
</dbReference>
<evidence type="ECO:0000256" key="4">
    <source>
        <dbReference type="ARBA" id="ARBA00022840"/>
    </source>
</evidence>
<dbReference type="SMART" id="SM00382">
    <property type="entry name" value="AAA"/>
    <property type="match status" value="1"/>
</dbReference>
<keyword evidence="7" id="KW-1185">Reference proteome</keyword>
<dbReference type="AlphaFoldDB" id="A0A1I3P9Z9"/>
<dbReference type="Gene3D" id="3.40.50.300">
    <property type="entry name" value="P-loop containing nucleotide triphosphate hydrolases"/>
    <property type="match status" value="1"/>
</dbReference>
<feature type="domain" description="ABC transporter" evidence="5">
    <location>
        <begin position="3"/>
        <end position="233"/>
    </location>
</feature>
<dbReference type="RefSeq" id="WP_092266806.1">
    <property type="nucleotide sequence ID" value="NZ_FORT01000002.1"/>
</dbReference>
<dbReference type="EMBL" id="FORT01000002">
    <property type="protein sequence ID" value="SFJ18345.1"/>
    <property type="molecule type" value="Genomic_DNA"/>
</dbReference>
<dbReference type="InterPro" id="IPR003593">
    <property type="entry name" value="AAA+_ATPase"/>
</dbReference>
<evidence type="ECO:0000313" key="7">
    <source>
        <dbReference type="Proteomes" id="UP000198915"/>
    </source>
</evidence>
<evidence type="ECO:0000259" key="5">
    <source>
        <dbReference type="PROSITE" id="PS50893"/>
    </source>
</evidence>
<dbReference type="GO" id="GO:0016887">
    <property type="term" value="F:ATP hydrolysis activity"/>
    <property type="evidence" value="ECO:0007669"/>
    <property type="project" value="InterPro"/>
</dbReference>
<keyword evidence="3" id="KW-0547">Nucleotide-binding</keyword>
<dbReference type="CDD" id="cd03230">
    <property type="entry name" value="ABC_DR_subfamily_A"/>
    <property type="match status" value="1"/>
</dbReference>